<dbReference type="PRINTS" id="PR00364">
    <property type="entry name" value="DISEASERSIST"/>
</dbReference>
<feature type="domain" description="Bacterial transcriptional activator" evidence="6">
    <location>
        <begin position="96"/>
        <end position="240"/>
    </location>
</feature>
<keyword evidence="2" id="KW-0805">Transcription regulation</keyword>
<dbReference type="GO" id="GO:0006355">
    <property type="term" value="P:regulation of DNA-templated transcription"/>
    <property type="evidence" value="ECO:0007669"/>
    <property type="project" value="InterPro"/>
</dbReference>
<dbReference type="RefSeq" id="WP_013017240.1">
    <property type="nucleotide sequence ID" value="NC_013947.1"/>
</dbReference>
<dbReference type="eggNOG" id="COG3903">
    <property type="taxonomic scope" value="Bacteria"/>
</dbReference>
<dbReference type="Gene3D" id="1.25.40.10">
    <property type="entry name" value="Tetratricopeptide repeat domain"/>
    <property type="match status" value="3"/>
</dbReference>
<dbReference type="OrthoDB" id="4507225at2"/>
<dbReference type="PANTHER" id="PTHR35807:SF1">
    <property type="entry name" value="TRANSCRIPTIONAL REGULATOR REDD"/>
    <property type="match status" value="1"/>
</dbReference>
<evidence type="ECO:0000313" key="8">
    <source>
        <dbReference type="Proteomes" id="UP000000844"/>
    </source>
</evidence>
<dbReference type="SMART" id="SM01043">
    <property type="entry name" value="BTAD"/>
    <property type="match status" value="1"/>
</dbReference>
<dbReference type="InterPro" id="IPR051677">
    <property type="entry name" value="AfsR-DnrI-RedD_regulator"/>
</dbReference>
<dbReference type="AlphaFoldDB" id="D3PZJ5"/>
<dbReference type="Gene3D" id="1.10.10.10">
    <property type="entry name" value="Winged helix-like DNA-binding domain superfamily/Winged helix DNA-binding domain"/>
    <property type="match status" value="2"/>
</dbReference>
<dbReference type="CDD" id="cd15831">
    <property type="entry name" value="BTAD"/>
    <property type="match status" value="1"/>
</dbReference>
<feature type="domain" description="OmpR/PhoB-type" evidence="5">
    <location>
        <begin position="16"/>
        <end position="89"/>
    </location>
</feature>
<dbReference type="SMART" id="SM00028">
    <property type="entry name" value="TPR"/>
    <property type="match status" value="4"/>
</dbReference>
<dbReference type="InterPro" id="IPR036388">
    <property type="entry name" value="WH-like_DNA-bd_sf"/>
</dbReference>
<evidence type="ECO:0000259" key="6">
    <source>
        <dbReference type="SMART" id="SM01043"/>
    </source>
</evidence>
<dbReference type="Proteomes" id="UP000000844">
    <property type="component" value="Chromosome"/>
</dbReference>
<dbReference type="SUPFAM" id="SSF52540">
    <property type="entry name" value="P-loop containing nucleoside triphosphate hydrolases"/>
    <property type="match status" value="1"/>
</dbReference>
<dbReference type="SUPFAM" id="SSF46894">
    <property type="entry name" value="C-terminal effector domain of the bipartite response regulators"/>
    <property type="match status" value="1"/>
</dbReference>
<organism evidence="7 8">
    <name type="scientific">Stackebrandtia nassauensis (strain DSM 44728 / CIP 108903 / NRRL B-16338 / NBRC 102104 / LLR-40K-21)</name>
    <dbReference type="NCBI Taxonomy" id="446470"/>
    <lineage>
        <taxon>Bacteria</taxon>
        <taxon>Bacillati</taxon>
        <taxon>Actinomycetota</taxon>
        <taxon>Actinomycetes</taxon>
        <taxon>Glycomycetales</taxon>
        <taxon>Glycomycetaceae</taxon>
        <taxon>Stackebrandtia</taxon>
    </lineage>
</organism>
<evidence type="ECO:0000313" key="7">
    <source>
        <dbReference type="EMBL" id="ADD41669.1"/>
    </source>
</evidence>
<dbReference type="InterPro" id="IPR001867">
    <property type="entry name" value="OmpR/PhoB-type_DNA-bd"/>
</dbReference>
<keyword evidence="3" id="KW-0238">DNA-binding</keyword>
<comment type="similarity">
    <text evidence="1">Belongs to the AfsR/DnrI/RedD regulatory family.</text>
</comment>
<dbReference type="GO" id="GO:0000160">
    <property type="term" value="P:phosphorelay signal transduction system"/>
    <property type="evidence" value="ECO:0007669"/>
    <property type="project" value="InterPro"/>
</dbReference>
<dbReference type="Pfam" id="PF13424">
    <property type="entry name" value="TPR_12"/>
    <property type="match status" value="1"/>
</dbReference>
<protein>
    <submittedName>
        <fullName evidence="7">Transcriptional regulator, SARP family</fullName>
    </submittedName>
</protein>
<reference evidence="7 8" key="1">
    <citation type="journal article" date="2009" name="Stand. Genomic Sci.">
        <title>Complete genome sequence of Stackebrandtia nassauensis type strain (LLR-40K-21).</title>
        <authorList>
            <person name="Munk C."/>
            <person name="Lapidus A."/>
            <person name="Copeland A."/>
            <person name="Jando M."/>
            <person name="Mayilraj S."/>
            <person name="Glavina Del Rio T."/>
            <person name="Nolan M."/>
            <person name="Chen F."/>
            <person name="Lucas S."/>
            <person name="Tice H."/>
            <person name="Cheng J.F."/>
            <person name="Han C."/>
            <person name="Detter J.C."/>
            <person name="Bruce D."/>
            <person name="Goodwin L."/>
            <person name="Chain P."/>
            <person name="Pitluck S."/>
            <person name="Goker M."/>
            <person name="Ovchinikova G."/>
            <person name="Pati A."/>
            <person name="Ivanova N."/>
            <person name="Mavromatis K."/>
            <person name="Chen A."/>
            <person name="Palaniappan K."/>
            <person name="Land M."/>
            <person name="Hauser L."/>
            <person name="Chang Y.J."/>
            <person name="Jeffries C.D."/>
            <person name="Bristow J."/>
            <person name="Eisen J.A."/>
            <person name="Markowitz V."/>
            <person name="Hugenholtz P."/>
            <person name="Kyrpides N.C."/>
            <person name="Klenk H.P."/>
        </authorList>
    </citation>
    <scope>NUCLEOTIDE SEQUENCE [LARGE SCALE GENOMIC DNA]</scope>
    <source>
        <strain evidence="8">DSM 44728 / CIP 108903 / NRRL B-16338 / NBRC 102104 / LLR-40K-21</strain>
    </source>
</reference>
<dbReference type="InterPro" id="IPR016032">
    <property type="entry name" value="Sig_transdc_resp-reg_C-effctor"/>
</dbReference>
<dbReference type="Gene3D" id="3.40.50.300">
    <property type="entry name" value="P-loop containing nucleotide triphosphate hydrolases"/>
    <property type="match status" value="1"/>
</dbReference>
<evidence type="ECO:0000256" key="1">
    <source>
        <dbReference type="ARBA" id="ARBA00005820"/>
    </source>
</evidence>
<proteinExistence type="inferred from homology"/>
<dbReference type="EMBL" id="CP001778">
    <property type="protein sequence ID" value="ADD41669.1"/>
    <property type="molecule type" value="Genomic_DNA"/>
</dbReference>
<gene>
    <name evidence="7" type="ordered locus">Snas_1973</name>
</gene>
<dbReference type="SMART" id="SM00862">
    <property type="entry name" value="Trans_reg_C"/>
    <property type="match status" value="1"/>
</dbReference>
<evidence type="ECO:0000256" key="2">
    <source>
        <dbReference type="ARBA" id="ARBA00023015"/>
    </source>
</evidence>
<dbReference type="PANTHER" id="PTHR35807">
    <property type="entry name" value="TRANSCRIPTIONAL REGULATOR REDD-RELATED"/>
    <property type="match status" value="1"/>
</dbReference>
<dbReference type="HOGENOM" id="CLU_004665_2_0_11"/>
<dbReference type="InterPro" id="IPR005158">
    <property type="entry name" value="BTAD"/>
</dbReference>
<dbReference type="InterPro" id="IPR019734">
    <property type="entry name" value="TPR_rpt"/>
</dbReference>
<keyword evidence="8" id="KW-1185">Reference proteome</keyword>
<dbReference type="GO" id="GO:0043531">
    <property type="term" value="F:ADP binding"/>
    <property type="evidence" value="ECO:0007669"/>
    <property type="project" value="InterPro"/>
</dbReference>
<dbReference type="InterPro" id="IPR027417">
    <property type="entry name" value="P-loop_NTPase"/>
</dbReference>
<evidence type="ECO:0000256" key="4">
    <source>
        <dbReference type="ARBA" id="ARBA00023163"/>
    </source>
</evidence>
<dbReference type="Pfam" id="PF03704">
    <property type="entry name" value="BTAD"/>
    <property type="match status" value="1"/>
</dbReference>
<evidence type="ECO:0000256" key="3">
    <source>
        <dbReference type="ARBA" id="ARBA00023125"/>
    </source>
</evidence>
<accession>D3PZJ5</accession>
<dbReference type="InterPro" id="IPR011990">
    <property type="entry name" value="TPR-like_helical_dom_sf"/>
</dbReference>
<dbReference type="GO" id="GO:0003677">
    <property type="term" value="F:DNA binding"/>
    <property type="evidence" value="ECO:0007669"/>
    <property type="project" value="UniProtKB-KW"/>
</dbReference>
<sequence>MLVRLLGGVEVAGAEGQWRTVPGKRAGVLAVLAVAAGEPVPADELVHRVWGASAVALADGAVYPHITRLRATLSPAGLTISRARGGYVLDLDADQVDLLTIRALAVRAREAAETGEDAKALTAWQRATALLRGEALAGVDGDWAERFRQSFGGEARSLLAERYGWELRWGRHHAVVDELLAAMVRYPTCESLAEHLMLALYRCGRQAEALAVFDRTARLLRDRLGVDPSESLRRLHRRILNQDAGLAAPEPMAFKTTTSETTTVDDAPADTVVPAQLPAPPRAFVGRESELAALKRDADRTSVLILDGMPGVGKTATAVRLATELAQRYPDGQLFLDLHGYSGDVPAVEPAEALVRLLRGLGAEADQIPTGLDERSAELRTRLAGRRVLILLDNAATSAQVRPLLPGGTDCLTIITSRRRLPDLLEAAPASLDVLEPEEAVRLLVAAVDDPKRVAEDSADTAAIVEVAGRLPLAIRLIAARLRNRRNWTAGFMLGRLRDETILSELSAQDVAVASAFSMSYAELDDGHRRMFRLLGLFPGQDFDATFAAALADVAPEAADRMLEDLVDAHLLRSAEPGRYRFHDLMRHYAATIATETETAAEVEAARTRLYDTAAVMLRHAISQYDSYVGYYPRLIEAVDPPESPWRTRAEASAWFGTELPNLKAMLRSANEHRMDRHCAEMAAAMSAYYSHHHADHDLDRIGEWGLGSARRIGDRECEGYFLNKLAGAYQAWGDVGMAERLHEQALAVRRELGDARYIVSSLSNLALVHGHSGEYDRAVELRGEALALAADNGLVELERLICVYMAGSLCESGRIAEARLQLERAGELLTGSDDAFARMSLDAHWGNVKRGEGDPVEAQRLHERALAAYETHGHSVGQVQMHSEIASDLIARELWDEAWKSCVTSMELLGDTERPELRAENLLTMAEVCLARGHDEDAFEQLSAVADLAESRDSAVLRAKADWGLARVASAKGDNENAVQHAERALAYYSRFDTPRTEAIRRFLSQP</sequence>
<dbReference type="SUPFAM" id="SSF48452">
    <property type="entry name" value="TPR-like"/>
    <property type="match status" value="3"/>
</dbReference>
<name>D3PZJ5_STANL</name>
<evidence type="ECO:0000259" key="5">
    <source>
        <dbReference type="SMART" id="SM00862"/>
    </source>
</evidence>
<dbReference type="eggNOG" id="COG3629">
    <property type="taxonomic scope" value="Bacteria"/>
</dbReference>
<dbReference type="KEGG" id="sna:Snas_1973"/>
<keyword evidence="4" id="KW-0804">Transcription</keyword>
<dbReference type="STRING" id="446470.Snas_1973"/>